<feature type="chain" id="PRO_5042874875" evidence="2">
    <location>
        <begin position="22"/>
        <end position="73"/>
    </location>
</feature>
<sequence length="73" mass="7354">MLSLGLMGLLLLGHLTAGTDASADHIHLNSVDRSGDAPTTEAEGRVVYADMMTVKTKSGGSSEAPAPGPSTTS</sequence>
<evidence type="ECO:0000313" key="3">
    <source>
        <dbReference type="EMBL" id="WVZ99847.1"/>
    </source>
</evidence>
<name>A0AAQ3V174_PASNO</name>
<reference evidence="3 4" key="1">
    <citation type="submission" date="2024-02" db="EMBL/GenBank/DDBJ databases">
        <title>High-quality chromosome-scale genome assembly of Pensacola bahiagrass (Paspalum notatum Flugge var. saurae).</title>
        <authorList>
            <person name="Vega J.M."/>
            <person name="Podio M."/>
            <person name="Orjuela J."/>
            <person name="Siena L.A."/>
            <person name="Pessino S.C."/>
            <person name="Combes M.C."/>
            <person name="Mariac C."/>
            <person name="Albertini E."/>
            <person name="Pupilli F."/>
            <person name="Ortiz J.P.A."/>
            <person name="Leblanc O."/>
        </authorList>
    </citation>
    <scope>NUCLEOTIDE SEQUENCE [LARGE SCALE GENOMIC DNA]</scope>
    <source>
        <strain evidence="3">R1</strain>
        <tissue evidence="3">Leaf</tissue>
    </source>
</reference>
<proteinExistence type="predicted"/>
<organism evidence="3 4">
    <name type="scientific">Paspalum notatum var. saurae</name>
    <dbReference type="NCBI Taxonomy" id="547442"/>
    <lineage>
        <taxon>Eukaryota</taxon>
        <taxon>Viridiplantae</taxon>
        <taxon>Streptophyta</taxon>
        <taxon>Embryophyta</taxon>
        <taxon>Tracheophyta</taxon>
        <taxon>Spermatophyta</taxon>
        <taxon>Magnoliopsida</taxon>
        <taxon>Liliopsida</taxon>
        <taxon>Poales</taxon>
        <taxon>Poaceae</taxon>
        <taxon>PACMAD clade</taxon>
        <taxon>Panicoideae</taxon>
        <taxon>Andropogonodae</taxon>
        <taxon>Paspaleae</taxon>
        <taxon>Paspalinae</taxon>
        <taxon>Paspalum</taxon>
    </lineage>
</organism>
<keyword evidence="4" id="KW-1185">Reference proteome</keyword>
<protein>
    <submittedName>
        <fullName evidence="3">Uncharacterized protein</fullName>
    </submittedName>
</protein>
<gene>
    <name evidence="3" type="ORF">U9M48_045088</name>
</gene>
<accession>A0AAQ3V174</accession>
<feature type="region of interest" description="Disordered" evidence="1">
    <location>
        <begin position="54"/>
        <end position="73"/>
    </location>
</feature>
<dbReference type="AlphaFoldDB" id="A0AAQ3V174"/>
<dbReference type="EMBL" id="CP144754">
    <property type="protein sequence ID" value="WVZ99847.1"/>
    <property type="molecule type" value="Genomic_DNA"/>
</dbReference>
<feature type="signal peptide" evidence="2">
    <location>
        <begin position="1"/>
        <end position="21"/>
    </location>
</feature>
<evidence type="ECO:0000256" key="2">
    <source>
        <dbReference type="SAM" id="SignalP"/>
    </source>
</evidence>
<evidence type="ECO:0000256" key="1">
    <source>
        <dbReference type="SAM" id="MobiDB-lite"/>
    </source>
</evidence>
<keyword evidence="2" id="KW-0732">Signal</keyword>
<dbReference type="Proteomes" id="UP001341281">
    <property type="component" value="Chromosome 10"/>
</dbReference>
<evidence type="ECO:0000313" key="4">
    <source>
        <dbReference type="Proteomes" id="UP001341281"/>
    </source>
</evidence>